<dbReference type="PRINTS" id="PR01590">
    <property type="entry name" value="HTHFIS"/>
</dbReference>
<dbReference type="EMBL" id="RHHQ01000025">
    <property type="protein sequence ID" value="RNB80206.1"/>
    <property type="molecule type" value="Genomic_DNA"/>
</dbReference>
<dbReference type="InterPro" id="IPR002197">
    <property type="entry name" value="HTH_Fis"/>
</dbReference>
<dbReference type="PROSITE" id="PS00675">
    <property type="entry name" value="SIGMA54_INTERACT_1"/>
    <property type="match status" value="1"/>
</dbReference>
<evidence type="ECO:0000256" key="2">
    <source>
        <dbReference type="ARBA" id="ARBA00022840"/>
    </source>
</evidence>
<dbReference type="InterPro" id="IPR002078">
    <property type="entry name" value="Sigma_54_int"/>
</dbReference>
<evidence type="ECO:0000259" key="7">
    <source>
        <dbReference type="PROSITE" id="PS50112"/>
    </source>
</evidence>
<dbReference type="RefSeq" id="WP_122921190.1">
    <property type="nucleotide sequence ID" value="NZ_RHHQ01000025.1"/>
</dbReference>
<keyword evidence="5" id="KW-0804">Transcription</keyword>
<organism evidence="8 9">
    <name type="scientific">Brevibacillus fluminis</name>
    <dbReference type="NCBI Taxonomy" id="511487"/>
    <lineage>
        <taxon>Bacteria</taxon>
        <taxon>Bacillati</taxon>
        <taxon>Bacillota</taxon>
        <taxon>Bacilli</taxon>
        <taxon>Bacillales</taxon>
        <taxon>Paenibacillaceae</taxon>
        <taxon>Brevibacillus</taxon>
    </lineage>
</organism>
<sequence>MKHKFSSIEKLIKTNFKVFESPLTDKLLAENGTVDLVIFVKNNVGEFFYIDSPPPHPSTNLSVHSLPFKKTVTVCKNEEISKLIALLSQYGLLVLLNESGDPIGYLHFSNVLKELYDSYQYLETYFDTILDTIDTSVCVIDEQETVEIWTKEAEKIFSIGHQEIIGKKITDYFEAKNLEMLKTLKTGKPFYRHQHHPRSDLFVIVNNNPIRLNQKIIGVVSVDTDITSQIRLNQELFNSFRKVQHLEQEVTKLKPDNDPFHGIKGSSQEIARTIEMSKKAAATNATILILGESGVGKELFAKAIHDSRELSGAPYIPINCGAIPPSLFESELFGYEKGAFSGAINTGKKGKLELAQGGTLFLDEIGDMPLDLQVKLLRVLQDKRFYPVGGTKQIEADFRVIAATNRELIDLVKQGKFREDLYYRLNVITIKLPPLRERKNDVIELVHHFLYEFSIRYNKPIQGISQKLIQDFLHYDWPGNIRELRNSIERLVVFSTDEMISNNEHVNLTDDSDPSVVTDNSTFTDTLSTLQDELEKYEQKVICQMLLNENGNRLSTAKRLGISRTTLYNRMKKLGII</sequence>
<evidence type="ECO:0000313" key="9">
    <source>
        <dbReference type="Proteomes" id="UP000271031"/>
    </source>
</evidence>
<dbReference type="SUPFAM" id="SSF46689">
    <property type="entry name" value="Homeodomain-like"/>
    <property type="match status" value="1"/>
</dbReference>
<evidence type="ECO:0000256" key="5">
    <source>
        <dbReference type="ARBA" id="ARBA00023163"/>
    </source>
</evidence>
<feature type="domain" description="Sigma-54 factor interaction" evidence="6">
    <location>
        <begin position="263"/>
        <end position="493"/>
    </location>
</feature>
<dbReference type="NCBIfam" id="TIGR00229">
    <property type="entry name" value="sensory_box"/>
    <property type="match status" value="1"/>
</dbReference>
<dbReference type="Gene3D" id="3.30.450.20">
    <property type="entry name" value="PAS domain"/>
    <property type="match status" value="1"/>
</dbReference>
<dbReference type="AlphaFoldDB" id="A0A3M8CWJ6"/>
<dbReference type="InterPro" id="IPR009057">
    <property type="entry name" value="Homeodomain-like_sf"/>
</dbReference>
<dbReference type="InterPro" id="IPR003593">
    <property type="entry name" value="AAA+_ATPase"/>
</dbReference>
<dbReference type="Pfam" id="PF25601">
    <property type="entry name" value="AAA_lid_14"/>
    <property type="match status" value="1"/>
</dbReference>
<protein>
    <submittedName>
        <fullName evidence="8">PAS domain S-box protein</fullName>
    </submittedName>
</protein>
<dbReference type="Pfam" id="PF02954">
    <property type="entry name" value="HTH_8"/>
    <property type="match status" value="1"/>
</dbReference>
<keyword evidence="4" id="KW-0238">DNA-binding</keyword>
<dbReference type="Gene3D" id="1.10.10.60">
    <property type="entry name" value="Homeodomain-like"/>
    <property type="match status" value="1"/>
</dbReference>
<dbReference type="PROSITE" id="PS50045">
    <property type="entry name" value="SIGMA54_INTERACT_4"/>
    <property type="match status" value="1"/>
</dbReference>
<dbReference type="GO" id="GO:0043565">
    <property type="term" value="F:sequence-specific DNA binding"/>
    <property type="evidence" value="ECO:0007669"/>
    <property type="project" value="InterPro"/>
</dbReference>
<dbReference type="SMART" id="SM00091">
    <property type="entry name" value="PAS"/>
    <property type="match status" value="1"/>
</dbReference>
<dbReference type="SMART" id="SM00382">
    <property type="entry name" value="AAA"/>
    <property type="match status" value="1"/>
</dbReference>
<dbReference type="Proteomes" id="UP000271031">
    <property type="component" value="Unassembled WGS sequence"/>
</dbReference>
<dbReference type="PANTHER" id="PTHR32071:SF57">
    <property type="entry name" value="C4-DICARBOXYLATE TRANSPORT TRANSCRIPTIONAL REGULATORY PROTEIN DCTD"/>
    <property type="match status" value="1"/>
</dbReference>
<keyword evidence="9" id="KW-1185">Reference proteome</keyword>
<dbReference type="InterPro" id="IPR027417">
    <property type="entry name" value="P-loop_NTPase"/>
</dbReference>
<dbReference type="InterPro" id="IPR046342">
    <property type="entry name" value="CBS_dom_sf"/>
</dbReference>
<dbReference type="InterPro" id="IPR025943">
    <property type="entry name" value="Sigma_54_int_dom_ATP-bd_2"/>
</dbReference>
<dbReference type="SUPFAM" id="SSF52540">
    <property type="entry name" value="P-loop containing nucleoside triphosphate hydrolases"/>
    <property type="match status" value="1"/>
</dbReference>
<keyword evidence="3" id="KW-0805">Transcription regulation</keyword>
<feature type="domain" description="PAS" evidence="7">
    <location>
        <begin position="122"/>
        <end position="182"/>
    </location>
</feature>
<dbReference type="Gene3D" id="1.10.8.60">
    <property type="match status" value="1"/>
</dbReference>
<evidence type="ECO:0000256" key="3">
    <source>
        <dbReference type="ARBA" id="ARBA00023015"/>
    </source>
</evidence>
<evidence type="ECO:0000256" key="4">
    <source>
        <dbReference type="ARBA" id="ARBA00023125"/>
    </source>
</evidence>
<dbReference type="InterPro" id="IPR013767">
    <property type="entry name" value="PAS_fold"/>
</dbReference>
<name>A0A3M8CWJ6_9BACL</name>
<dbReference type="CDD" id="cd00009">
    <property type="entry name" value="AAA"/>
    <property type="match status" value="1"/>
</dbReference>
<dbReference type="CDD" id="cd00130">
    <property type="entry name" value="PAS"/>
    <property type="match status" value="1"/>
</dbReference>
<accession>A0A3M8CWJ6</accession>
<dbReference type="PROSITE" id="PS00676">
    <property type="entry name" value="SIGMA54_INTERACT_2"/>
    <property type="match status" value="1"/>
</dbReference>
<dbReference type="OrthoDB" id="9771372at2"/>
<dbReference type="InterPro" id="IPR025662">
    <property type="entry name" value="Sigma_54_int_dom_ATP-bd_1"/>
</dbReference>
<dbReference type="InterPro" id="IPR058031">
    <property type="entry name" value="AAA_lid_NorR"/>
</dbReference>
<dbReference type="SUPFAM" id="SSF55785">
    <property type="entry name" value="PYP-like sensor domain (PAS domain)"/>
    <property type="match status" value="1"/>
</dbReference>
<comment type="caution">
    <text evidence="8">The sequence shown here is derived from an EMBL/GenBank/DDBJ whole genome shotgun (WGS) entry which is preliminary data.</text>
</comment>
<dbReference type="Pfam" id="PF00989">
    <property type="entry name" value="PAS"/>
    <property type="match status" value="1"/>
</dbReference>
<keyword evidence="1" id="KW-0547">Nucleotide-binding</keyword>
<reference evidence="8 9" key="1">
    <citation type="submission" date="2018-10" db="EMBL/GenBank/DDBJ databases">
        <title>Phylogenomics of Brevibacillus.</title>
        <authorList>
            <person name="Dunlap C."/>
        </authorList>
    </citation>
    <scope>NUCLEOTIDE SEQUENCE [LARGE SCALE GENOMIC DNA]</scope>
    <source>
        <strain evidence="8 9">JCM 15716</strain>
    </source>
</reference>
<proteinExistence type="predicted"/>
<gene>
    <name evidence="8" type="ORF">EDM56_27755</name>
</gene>
<dbReference type="GO" id="GO:0006355">
    <property type="term" value="P:regulation of DNA-templated transcription"/>
    <property type="evidence" value="ECO:0007669"/>
    <property type="project" value="InterPro"/>
</dbReference>
<evidence type="ECO:0000259" key="6">
    <source>
        <dbReference type="PROSITE" id="PS50045"/>
    </source>
</evidence>
<dbReference type="GO" id="GO:0005524">
    <property type="term" value="F:ATP binding"/>
    <property type="evidence" value="ECO:0007669"/>
    <property type="project" value="UniProtKB-KW"/>
</dbReference>
<dbReference type="PROSITE" id="PS50112">
    <property type="entry name" value="PAS"/>
    <property type="match status" value="1"/>
</dbReference>
<dbReference type="InterPro" id="IPR000014">
    <property type="entry name" value="PAS"/>
</dbReference>
<dbReference type="PANTHER" id="PTHR32071">
    <property type="entry name" value="TRANSCRIPTIONAL REGULATORY PROTEIN"/>
    <property type="match status" value="1"/>
</dbReference>
<dbReference type="SUPFAM" id="SSF54631">
    <property type="entry name" value="CBS-domain pair"/>
    <property type="match status" value="1"/>
</dbReference>
<dbReference type="Pfam" id="PF00158">
    <property type="entry name" value="Sigma54_activat"/>
    <property type="match status" value="1"/>
</dbReference>
<keyword evidence="2" id="KW-0067">ATP-binding</keyword>
<dbReference type="PROSITE" id="PS00688">
    <property type="entry name" value="SIGMA54_INTERACT_3"/>
    <property type="match status" value="1"/>
</dbReference>
<dbReference type="InterPro" id="IPR035965">
    <property type="entry name" value="PAS-like_dom_sf"/>
</dbReference>
<evidence type="ECO:0000256" key="1">
    <source>
        <dbReference type="ARBA" id="ARBA00022741"/>
    </source>
</evidence>
<evidence type="ECO:0000313" key="8">
    <source>
        <dbReference type="EMBL" id="RNB80206.1"/>
    </source>
</evidence>
<dbReference type="InterPro" id="IPR025944">
    <property type="entry name" value="Sigma_54_int_dom_CS"/>
</dbReference>
<dbReference type="Gene3D" id="3.40.50.300">
    <property type="entry name" value="P-loop containing nucleotide triphosphate hydrolases"/>
    <property type="match status" value="1"/>
</dbReference>
<dbReference type="FunFam" id="3.40.50.300:FF:000006">
    <property type="entry name" value="DNA-binding transcriptional regulator NtrC"/>
    <property type="match status" value="1"/>
</dbReference>